<reference evidence="3" key="1">
    <citation type="submission" date="2022-11" db="UniProtKB">
        <authorList>
            <consortium name="WormBaseParasite"/>
        </authorList>
    </citation>
    <scope>IDENTIFICATION</scope>
</reference>
<dbReference type="Pfam" id="PF14295">
    <property type="entry name" value="PAN_4"/>
    <property type="match status" value="2"/>
</dbReference>
<keyword evidence="2" id="KW-1185">Reference proteome</keyword>
<evidence type="ECO:0000313" key="3">
    <source>
        <dbReference type="WBParaSite" id="nRc.2.0.1.t22864-RA"/>
    </source>
</evidence>
<feature type="domain" description="Apple" evidence="1">
    <location>
        <begin position="116"/>
        <end position="148"/>
    </location>
</feature>
<accession>A0A915J8R9</accession>
<name>A0A915J8R9_ROMCU</name>
<dbReference type="WBParaSite" id="nRc.2.0.1.t22864-RA">
    <property type="protein sequence ID" value="nRc.2.0.1.t22864-RA"/>
    <property type="gene ID" value="nRc.2.0.1.g22864"/>
</dbReference>
<dbReference type="Gene3D" id="3.50.4.10">
    <property type="entry name" value="Hepatocyte Growth Factor"/>
    <property type="match status" value="2"/>
</dbReference>
<proteinExistence type="predicted"/>
<dbReference type="InterPro" id="IPR003609">
    <property type="entry name" value="Pan_app"/>
</dbReference>
<feature type="domain" description="Apple" evidence="1">
    <location>
        <begin position="6"/>
        <end position="48"/>
    </location>
</feature>
<dbReference type="Proteomes" id="UP000887565">
    <property type="component" value="Unplaced"/>
</dbReference>
<sequence length="175" mass="19521">MAKKCDFYSRDVGNVKSKAESCYNICANSTKCTHFTWSLFNNGTCWLKCGNVSKKDAIDTKEATTICGIVNSTNSCNKFNVKPGHRLADERPNTRIAWKGHWAFDCTFVGESFAHSKLDLGKCIALCQVTSECTHFNWNRRLNSTCYMRSGPASKDNAVITNDNSFACGLKMTIE</sequence>
<protein>
    <submittedName>
        <fullName evidence="3">Apple domain-containing protein</fullName>
    </submittedName>
</protein>
<dbReference type="OMA" id="CYNICAN"/>
<evidence type="ECO:0000259" key="1">
    <source>
        <dbReference type="Pfam" id="PF14295"/>
    </source>
</evidence>
<evidence type="ECO:0000313" key="2">
    <source>
        <dbReference type="Proteomes" id="UP000887565"/>
    </source>
</evidence>
<organism evidence="2 3">
    <name type="scientific">Romanomermis culicivorax</name>
    <name type="common">Nematode worm</name>
    <dbReference type="NCBI Taxonomy" id="13658"/>
    <lineage>
        <taxon>Eukaryota</taxon>
        <taxon>Metazoa</taxon>
        <taxon>Ecdysozoa</taxon>
        <taxon>Nematoda</taxon>
        <taxon>Enoplea</taxon>
        <taxon>Dorylaimia</taxon>
        <taxon>Mermithida</taxon>
        <taxon>Mermithoidea</taxon>
        <taxon>Mermithidae</taxon>
        <taxon>Romanomermis</taxon>
    </lineage>
</organism>
<dbReference type="AlphaFoldDB" id="A0A915J8R9"/>